<dbReference type="AlphaFoldDB" id="A0A1U9JSE6"/>
<gene>
    <name evidence="1" type="ORF">BHV28_00620</name>
</gene>
<proteinExistence type="predicted"/>
<dbReference type="STRING" id="1902579.BHV28_00620"/>
<dbReference type="InterPro" id="IPR011009">
    <property type="entry name" value="Kinase-like_dom_sf"/>
</dbReference>
<evidence type="ECO:0000313" key="2">
    <source>
        <dbReference type="Proteomes" id="UP000188912"/>
    </source>
</evidence>
<dbReference type="KEGG" id="thd:BHV28_00620"/>
<accession>A0A1U9JSE6</accession>
<dbReference type="Pfam" id="PF06293">
    <property type="entry name" value="Kdo"/>
    <property type="match status" value="1"/>
</dbReference>
<dbReference type="Proteomes" id="UP000188912">
    <property type="component" value="Chromosome"/>
</dbReference>
<protein>
    <submittedName>
        <fullName evidence="1">Serine/threonine kinase</fullName>
    </submittedName>
</protein>
<organism evidence="1 2">
    <name type="scientific">Candidatus Tokpelaia hoelldobleri</name>
    <dbReference type="NCBI Taxonomy" id="1902579"/>
    <lineage>
        <taxon>Bacteria</taxon>
        <taxon>Pseudomonadati</taxon>
        <taxon>Pseudomonadota</taxon>
        <taxon>Alphaproteobacteria</taxon>
        <taxon>Hyphomicrobiales</taxon>
        <taxon>Candidatus Tokpelaia</taxon>
    </lineage>
</organism>
<dbReference type="SUPFAM" id="SSF56112">
    <property type="entry name" value="Protein kinase-like (PK-like)"/>
    <property type="match status" value="1"/>
</dbReference>
<reference evidence="1 2" key="1">
    <citation type="journal article" date="2010" name="Science">
        <title>Genomic comparison of the ants Camponotus floridanus and Harpegnathos saltator.</title>
        <authorList>
            <person name="Bonasio R."/>
            <person name="Zhang G."/>
            <person name="Ye C."/>
            <person name="Mutti N.S."/>
            <person name="Fang X."/>
            <person name="Qin N."/>
            <person name="Donahue G."/>
            <person name="Yang P."/>
            <person name="Li Q."/>
            <person name="Li C."/>
            <person name="Zhang P."/>
            <person name="Huang Z."/>
            <person name="Berger S.L."/>
            <person name="Reinberg D."/>
            <person name="Wang J."/>
            <person name="Liebig J."/>
        </authorList>
    </citation>
    <scope>NUCLEOTIDE SEQUENCE [LARGE SCALE GENOMIC DNA]</scope>
    <source>
        <strain evidence="1 2">Hsal</strain>
    </source>
</reference>
<keyword evidence="1" id="KW-0808">Transferase</keyword>
<keyword evidence="2" id="KW-1185">Reference proteome</keyword>
<evidence type="ECO:0000313" key="1">
    <source>
        <dbReference type="EMBL" id="AQS40788.1"/>
    </source>
</evidence>
<dbReference type="EMBL" id="CP017315">
    <property type="protein sequence ID" value="AQS40788.1"/>
    <property type="molecule type" value="Genomic_DNA"/>
</dbReference>
<sequence>MIRRGFFVSLHPVCFIMVQTTPSCFPCNAVAQKLMTASRGKRISRVLQNKQTVWIKRMDCDSPILSRWFHATLFSKLVKPYLRAAPLRSPQEQLQQEIRKLSAFKAARIPVPDIICAQETALMLSDVGKTIQKRLAPLKKTAPRQHEAMLVACAKALGEVHAAGLCHGRPHPRDMFLSPNGKIGFFDFEEEPEAVMSLSQAQARDIWLLFLQICMRAQDKDHTPAAAFNAWQRYTAPQTLEDLRHLVRFFRHFLPPLQALKAIRLGKDGQRMLIATEFFISHLGI</sequence>
<keyword evidence="1" id="KW-0418">Kinase</keyword>
<name>A0A1U9JSE6_9HYPH</name>
<reference evidence="1 2" key="2">
    <citation type="journal article" date="2016" name="Sci. Rep.">
        <title>The genome of Rhizobiales bacteria in predatory ants reveals urease gene functions but no genes for nitrogen fixation.</title>
        <authorList>
            <person name="Neuvonen M.M."/>
            <person name="Tamarit D."/>
            <person name="Naslund K."/>
            <person name="Liebig J."/>
            <person name="Feldhaar H."/>
            <person name="Moran N.A."/>
            <person name="Guy L."/>
            <person name="Andersson S.G."/>
        </authorList>
    </citation>
    <scope>NUCLEOTIDE SEQUENCE [LARGE SCALE GENOMIC DNA]</scope>
    <source>
        <strain evidence="1 2">Hsal</strain>
    </source>
</reference>
<dbReference type="GO" id="GO:0016301">
    <property type="term" value="F:kinase activity"/>
    <property type="evidence" value="ECO:0007669"/>
    <property type="project" value="UniProtKB-KW"/>
</dbReference>